<sequence>MIGKIFLLTACCCASLLSVSASEESQDSSSTTLHYEMKQVANYIKSLTNDDNRNYLEEKFRNASMPGDGSLKALSAFVENLDVLREEVPFENSLFDETLIKDLEIQDPDDVFKSLLERVPLIKAKLSAFNAYLNDNPPRMLGSGKEKMNEYYKKHICKEDVKEKDYESLVKFCSDFLDGESPFMNMYKALNEYDELVKGKPAKPSSPTNSSSQGTTSTEQSRDPAVPGKPQPVASATEPAQESAAPNTSAGNLNGKQAGSSFTYGGLTVATLCYFVLSAF</sequence>
<feature type="chain" id="PRO_5002300482" evidence="2">
    <location>
        <begin position="23"/>
        <end position="280"/>
    </location>
</feature>
<accession>A0A0D6A075</accession>
<evidence type="ECO:0000256" key="2">
    <source>
        <dbReference type="SAM" id="SignalP"/>
    </source>
</evidence>
<keyword evidence="2" id="KW-0732">Signal</keyword>
<evidence type="ECO:0000313" key="3">
    <source>
        <dbReference type="EMBL" id="BAQ56136.1"/>
    </source>
</evidence>
<name>A0A0D6A075_BABBO</name>
<dbReference type="AlphaFoldDB" id="A0A0D6A075"/>
<protein>
    <submittedName>
        <fullName evidence="3">Merozoite surface antigen-2b</fullName>
    </submittedName>
</protein>
<feature type="compositionally biased region" description="Low complexity" evidence="1">
    <location>
        <begin position="205"/>
        <end position="219"/>
    </location>
</feature>
<keyword evidence="3" id="KW-0477">Merozoite</keyword>
<gene>
    <name evidence="3" type="primary">MSA-2b</name>
</gene>
<proteinExistence type="predicted"/>
<evidence type="ECO:0000256" key="1">
    <source>
        <dbReference type="SAM" id="MobiDB-lite"/>
    </source>
</evidence>
<reference evidence="3" key="1">
    <citation type="journal article" date="2015" name="Infect. Genet. Evol.">
        <title>Genetic variations in merozoite surface antigen genes of Babesia bovis detected in Vietnamese cattle and water buffaloes.</title>
        <authorList>
            <person name="Yokoyama N."/>
            <person name="Sivakumar T."/>
            <person name="Tuvshintulga B."/>
            <person name="Hayashida K."/>
            <person name="Igarashi I."/>
            <person name="Inoue N."/>
            <person name="Long P.T."/>
            <person name="Lan D.T."/>
        </authorList>
    </citation>
    <scope>NUCLEOTIDE SEQUENCE</scope>
    <source>
        <strain evidence="3">CA79.2</strain>
        <tissue evidence="3">Whole blood</tissue>
    </source>
</reference>
<organism evidence="3">
    <name type="scientific">Babesia bovis</name>
    <dbReference type="NCBI Taxonomy" id="5865"/>
    <lineage>
        <taxon>Eukaryota</taxon>
        <taxon>Sar</taxon>
        <taxon>Alveolata</taxon>
        <taxon>Apicomplexa</taxon>
        <taxon>Aconoidasida</taxon>
        <taxon>Piroplasmida</taxon>
        <taxon>Babesiidae</taxon>
        <taxon>Babesia</taxon>
    </lineage>
</organism>
<feature type="region of interest" description="Disordered" evidence="1">
    <location>
        <begin position="198"/>
        <end position="252"/>
    </location>
</feature>
<dbReference type="EMBL" id="LC004315">
    <property type="protein sequence ID" value="BAQ56136.1"/>
    <property type="molecule type" value="Genomic_DNA"/>
</dbReference>
<feature type="signal peptide" evidence="2">
    <location>
        <begin position="1"/>
        <end position="22"/>
    </location>
</feature>
<feature type="compositionally biased region" description="Polar residues" evidence="1">
    <location>
        <begin position="238"/>
        <end position="252"/>
    </location>
</feature>